<dbReference type="Gene3D" id="3.40.50.150">
    <property type="entry name" value="Vaccinia Virus protein VP39"/>
    <property type="match status" value="1"/>
</dbReference>
<proteinExistence type="predicted"/>
<comment type="caution">
    <text evidence="1">The sequence shown here is derived from an EMBL/GenBank/DDBJ whole genome shotgun (WGS) entry which is preliminary data.</text>
</comment>
<sequence>MTLKGIAAGHRMLFETIMAAAIKAPRYFIEAGHKCPTNPHDGLMQYAHHTKLQSFDYFCTMPNNVIGDFNTFMEIRWERENIGSIGFPVTERDQQHVLDEIEELHPTIERVGYNFFTLQPIKNARVYFYHHILHDWSDYKCLEILQT</sequence>
<dbReference type="InterPro" id="IPR029063">
    <property type="entry name" value="SAM-dependent_MTases_sf"/>
</dbReference>
<keyword evidence="2" id="KW-1185">Reference proteome</keyword>
<organism evidence="1 2">
    <name type="scientific">Monilinia fructigena</name>
    <dbReference type="NCBI Taxonomy" id="38457"/>
    <lineage>
        <taxon>Eukaryota</taxon>
        <taxon>Fungi</taxon>
        <taxon>Dikarya</taxon>
        <taxon>Ascomycota</taxon>
        <taxon>Pezizomycotina</taxon>
        <taxon>Leotiomycetes</taxon>
        <taxon>Helotiales</taxon>
        <taxon>Sclerotiniaceae</taxon>
        <taxon>Monilinia</taxon>
    </lineage>
</organism>
<dbReference type="PANTHER" id="PTHR43712">
    <property type="entry name" value="PUTATIVE (AFU_ORTHOLOGUE AFUA_4G14580)-RELATED"/>
    <property type="match status" value="1"/>
</dbReference>
<reference evidence="1 2" key="1">
    <citation type="submission" date="2018-06" db="EMBL/GenBank/DDBJ databases">
        <title>Genome Sequence of the Brown Rot Fungal Pathogen Monilinia fructigena.</title>
        <authorList>
            <person name="Landi L."/>
            <person name="De Miccolis Angelini R.M."/>
            <person name="Pollastro S."/>
            <person name="Abate D."/>
            <person name="Faretra F."/>
            <person name="Romanazzi G."/>
        </authorList>
    </citation>
    <scope>NUCLEOTIDE SEQUENCE [LARGE SCALE GENOMIC DNA]</scope>
    <source>
        <strain evidence="1 2">Mfrg269</strain>
    </source>
</reference>
<evidence type="ECO:0008006" key="3">
    <source>
        <dbReference type="Google" id="ProtNLM"/>
    </source>
</evidence>
<evidence type="ECO:0000313" key="1">
    <source>
        <dbReference type="EMBL" id="RAL64322.1"/>
    </source>
</evidence>
<evidence type="ECO:0000313" key="2">
    <source>
        <dbReference type="Proteomes" id="UP000249056"/>
    </source>
</evidence>
<dbReference type="EMBL" id="QKRW01000015">
    <property type="protein sequence ID" value="RAL64322.1"/>
    <property type="molecule type" value="Genomic_DNA"/>
</dbReference>
<dbReference type="AlphaFoldDB" id="A0A395IVN5"/>
<dbReference type="PANTHER" id="PTHR43712:SF1">
    <property type="entry name" value="HYPOTHETICAL O-METHYLTRANSFERASE (EUROFUNG)-RELATED"/>
    <property type="match status" value="1"/>
</dbReference>
<protein>
    <recommendedName>
        <fullName evidence="3">O-methyltransferase domain-containing protein</fullName>
    </recommendedName>
</protein>
<gene>
    <name evidence="1" type="ORF">DID88_002213</name>
</gene>
<dbReference type="OrthoDB" id="1535081at2759"/>
<accession>A0A395IVN5</accession>
<dbReference type="Proteomes" id="UP000249056">
    <property type="component" value="Unassembled WGS sequence"/>
</dbReference>
<name>A0A395IVN5_9HELO</name>